<accession>A0AAX3N107</accession>
<sequence length="192" mass="22728">MFKIYYRIVDDMDELKKVSSKEFDDEYADIFGFFSIRIGIEIEGFYHDRELRDGEMGHEMLTAWFELYLTALEGLYEFGYAAFREAGTLDSWLEFRMKDNQVQISAAKDTLHNSEYILFIDEKRFEYPRWRDIEIPFADFRGEIINQTKSFVYEVKSLNSELGESQLIQSLLSKINSRNDPTGPFPTCLRDH</sequence>
<evidence type="ECO:0000313" key="3">
    <source>
        <dbReference type="Proteomes" id="UP001220962"/>
    </source>
</evidence>
<organism evidence="1 3">
    <name type="scientific">Paenibacillus urinalis</name>
    <dbReference type="NCBI Taxonomy" id="521520"/>
    <lineage>
        <taxon>Bacteria</taxon>
        <taxon>Bacillati</taxon>
        <taxon>Bacillota</taxon>
        <taxon>Bacilli</taxon>
        <taxon>Bacillales</taxon>
        <taxon>Paenibacillaceae</taxon>
        <taxon>Paenibacillus</taxon>
    </lineage>
</organism>
<dbReference type="Proteomes" id="UP001221519">
    <property type="component" value="Chromosome"/>
</dbReference>
<dbReference type="Proteomes" id="UP001220962">
    <property type="component" value="Chromosome"/>
</dbReference>
<name>A0AAX3N107_9BACL</name>
<reference evidence="1 4" key="1">
    <citation type="submission" date="2023-02" db="EMBL/GenBank/DDBJ databases">
        <title>Pathogen: clinical or host-associated sample.</title>
        <authorList>
            <person name="Hergert J."/>
            <person name="Casey R."/>
            <person name="Wagner J."/>
            <person name="Young E.L."/>
            <person name="Oakeson K.F."/>
        </authorList>
    </citation>
    <scope>NUCLEOTIDE SEQUENCE</scope>
    <source>
        <strain evidence="2 4">2022CK-00829</strain>
        <strain evidence="1">2022CK-00830</strain>
    </source>
</reference>
<gene>
    <name evidence="1" type="ORF">PUW23_04100</name>
    <name evidence="2" type="ORF">PUW25_03775</name>
</gene>
<evidence type="ECO:0000313" key="1">
    <source>
        <dbReference type="EMBL" id="WDH83435.1"/>
    </source>
</evidence>
<dbReference type="EMBL" id="CP118101">
    <property type="protein sequence ID" value="WDH83435.1"/>
    <property type="molecule type" value="Genomic_DNA"/>
</dbReference>
<keyword evidence="4" id="KW-1185">Reference proteome</keyword>
<evidence type="ECO:0000313" key="4">
    <source>
        <dbReference type="Proteomes" id="UP001221519"/>
    </source>
</evidence>
<evidence type="ECO:0000313" key="2">
    <source>
        <dbReference type="EMBL" id="WDI03114.1"/>
    </source>
</evidence>
<dbReference type="AlphaFoldDB" id="A0AAX3N107"/>
<proteinExistence type="predicted"/>
<dbReference type="EMBL" id="CP118108">
    <property type="protein sequence ID" value="WDI03114.1"/>
    <property type="molecule type" value="Genomic_DNA"/>
</dbReference>
<protein>
    <submittedName>
        <fullName evidence="1">Uncharacterized protein</fullName>
    </submittedName>
</protein>
<dbReference type="RefSeq" id="WP_047912875.1">
    <property type="nucleotide sequence ID" value="NZ_CP118101.1"/>
</dbReference>